<sequence length="45" mass="4977">MTNLSEHPRSGLSECVISYVIGGEGQLKELNWGWFTSSNNQPVLP</sequence>
<accession>A0A6J4VX00</accession>
<dbReference type="EMBL" id="CADCWO010000271">
    <property type="protein sequence ID" value="CAA9590737.1"/>
    <property type="molecule type" value="Genomic_DNA"/>
</dbReference>
<organism evidence="1">
    <name type="scientific">uncultured Synechococcales cyanobacterium</name>
    <dbReference type="NCBI Taxonomy" id="1936017"/>
    <lineage>
        <taxon>Bacteria</taxon>
        <taxon>Bacillati</taxon>
        <taxon>Cyanobacteriota</taxon>
        <taxon>Cyanophyceae</taxon>
        <taxon>Synechococcales</taxon>
        <taxon>environmental samples</taxon>
    </lineage>
</organism>
<proteinExistence type="predicted"/>
<reference evidence="1" key="1">
    <citation type="submission" date="2020-02" db="EMBL/GenBank/DDBJ databases">
        <authorList>
            <person name="Meier V. D."/>
        </authorList>
    </citation>
    <scope>NUCLEOTIDE SEQUENCE</scope>
    <source>
        <strain evidence="1">AVDCRST_MAG81</strain>
    </source>
</reference>
<evidence type="ECO:0000313" key="1">
    <source>
        <dbReference type="EMBL" id="CAA9590737.1"/>
    </source>
</evidence>
<dbReference type="AlphaFoldDB" id="A0A6J4VX00"/>
<name>A0A6J4VX00_9CYAN</name>
<gene>
    <name evidence="1" type="ORF">AVDCRST_MAG81-5275</name>
</gene>
<protein>
    <submittedName>
        <fullName evidence="1">Uncharacterized protein</fullName>
    </submittedName>
</protein>